<organism evidence="1">
    <name type="scientific">Arundo donax</name>
    <name type="common">Giant reed</name>
    <name type="synonym">Donax arundinaceus</name>
    <dbReference type="NCBI Taxonomy" id="35708"/>
    <lineage>
        <taxon>Eukaryota</taxon>
        <taxon>Viridiplantae</taxon>
        <taxon>Streptophyta</taxon>
        <taxon>Embryophyta</taxon>
        <taxon>Tracheophyta</taxon>
        <taxon>Spermatophyta</taxon>
        <taxon>Magnoliopsida</taxon>
        <taxon>Liliopsida</taxon>
        <taxon>Poales</taxon>
        <taxon>Poaceae</taxon>
        <taxon>PACMAD clade</taxon>
        <taxon>Arundinoideae</taxon>
        <taxon>Arundineae</taxon>
        <taxon>Arundo</taxon>
    </lineage>
</organism>
<accession>A0A0A9BMG4</accession>
<reference evidence="1" key="1">
    <citation type="submission" date="2014-09" db="EMBL/GenBank/DDBJ databases">
        <authorList>
            <person name="Magalhaes I.L.F."/>
            <person name="Oliveira U."/>
            <person name="Santos F.R."/>
            <person name="Vidigal T.H.D.A."/>
            <person name="Brescovit A.D."/>
            <person name="Santos A.J."/>
        </authorList>
    </citation>
    <scope>NUCLEOTIDE SEQUENCE</scope>
    <source>
        <tissue evidence="1">Shoot tissue taken approximately 20 cm above the soil surface</tissue>
    </source>
</reference>
<name>A0A0A9BMG4_ARUDO</name>
<proteinExistence type="predicted"/>
<protein>
    <submittedName>
        <fullName evidence="1">Uncharacterized protein</fullName>
    </submittedName>
</protein>
<sequence length="43" mass="4828">MKAVVIDYCENRKRLSVGPLIIQVVVTQHVRSTEVHIKIAVSP</sequence>
<reference evidence="1" key="2">
    <citation type="journal article" date="2015" name="Data Brief">
        <title>Shoot transcriptome of the giant reed, Arundo donax.</title>
        <authorList>
            <person name="Barrero R.A."/>
            <person name="Guerrero F.D."/>
            <person name="Moolhuijzen P."/>
            <person name="Goolsby J.A."/>
            <person name="Tidwell J."/>
            <person name="Bellgard S.E."/>
            <person name="Bellgard M.I."/>
        </authorList>
    </citation>
    <scope>NUCLEOTIDE SEQUENCE</scope>
    <source>
        <tissue evidence="1">Shoot tissue taken approximately 20 cm above the soil surface</tissue>
    </source>
</reference>
<dbReference type="AlphaFoldDB" id="A0A0A9BMG4"/>
<dbReference type="EMBL" id="GBRH01235465">
    <property type="protein sequence ID" value="JAD62430.1"/>
    <property type="molecule type" value="Transcribed_RNA"/>
</dbReference>
<evidence type="ECO:0000313" key="1">
    <source>
        <dbReference type="EMBL" id="JAD62430.1"/>
    </source>
</evidence>